<dbReference type="EMBL" id="CM042044">
    <property type="protein sequence ID" value="KAI3687540.1"/>
    <property type="molecule type" value="Genomic_DNA"/>
</dbReference>
<keyword evidence="2" id="KW-1185">Reference proteome</keyword>
<proteinExistence type="predicted"/>
<reference evidence="2" key="1">
    <citation type="journal article" date="2022" name="Mol. Ecol. Resour.">
        <title>The genomes of chicory, endive, great burdock and yacon provide insights into Asteraceae palaeo-polyploidization history and plant inulin production.</title>
        <authorList>
            <person name="Fan W."/>
            <person name="Wang S."/>
            <person name="Wang H."/>
            <person name="Wang A."/>
            <person name="Jiang F."/>
            <person name="Liu H."/>
            <person name="Zhao H."/>
            <person name="Xu D."/>
            <person name="Zhang Y."/>
        </authorList>
    </citation>
    <scope>NUCLEOTIDE SEQUENCE [LARGE SCALE GENOMIC DNA]</scope>
    <source>
        <strain evidence="2">cv. Yunnan</strain>
    </source>
</reference>
<name>A0ACB8YR54_9ASTR</name>
<evidence type="ECO:0000313" key="2">
    <source>
        <dbReference type="Proteomes" id="UP001056120"/>
    </source>
</evidence>
<evidence type="ECO:0000313" key="1">
    <source>
        <dbReference type="EMBL" id="KAI3687540.1"/>
    </source>
</evidence>
<organism evidence="1 2">
    <name type="scientific">Smallanthus sonchifolius</name>
    <dbReference type="NCBI Taxonomy" id="185202"/>
    <lineage>
        <taxon>Eukaryota</taxon>
        <taxon>Viridiplantae</taxon>
        <taxon>Streptophyta</taxon>
        <taxon>Embryophyta</taxon>
        <taxon>Tracheophyta</taxon>
        <taxon>Spermatophyta</taxon>
        <taxon>Magnoliopsida</taxon>
        <taxon>eudicotyledons</taxon>
        <taxon>Gunneridae</taxon>
        <taxon>Pentapetalae</taxon>
        <taxon>asterids</taxon>
        <taxon>campanulids</taxon>
        <taxon>Asterales</taxon>
        <taxon>Asteraceae</taxon>
        <taxon>Asteroideae</taxon>
        <taxon>Heliantheae alliance</taxon>
        <taxon>Millerieae</taxon>
        <taxon>Smallanthus</taxon>
    </lineage>
</organism>
<gene>
    <name evidence="1" type="ORF">L1987_81237</name>
</gene>
<protein>
    <submittedName>
        <fullName evidence="1">Uncharacterized protein</fullName>
    </submittedName>
</protein>
<accession>A0ACB8YR54</accession>
<sequence length="78" mass="9160">MSTWGHEAEKFEEEARLLKIERDQLQSKVARLDEDKQHLETFFFEKEDTWSLKESQLQSALAEVTAQRDGNGFCSLLR</sequence>
<reference evidence="1 2" key="2">
    <citation type="journal article" date="2022" name="Mol. Ecol. Resour.">
        <title>The genomes of chicory, endive, great burdock and yacon provide insights into Asteraceae paleo-polyploidization history and plant inulin production.</title>
        <authorList>
            <person name="Fan W."/>
            <person name="Wang S."/>
            <person name="Wang H."/>
            <person name="Wang A."/>
            <person name="Jiang F."/>
            <person name="Liu H."/>
            <person name="Zhao H."/>
            <person name="Xu D."/>
            <person name="Zhang Y."/>
        </authorList>
    </citation>
    <scope>NUCLEOTIDE SEQUENCE [LARGE SCALE GENOMIC DNA]</scope>
    <source>
        <strain evidence="2">cv. Yunnan</strain>
        <tissue evidence="1">Leaves</tissue>
    </source>
</reference>
<dbReference type="Proteomes" id="UP001056120">
    <property type="component" value="Linkage Group LG27"/>
</dbReference>
<comment type="caution">
    <text evidence="1">The sequence shown here is derived from an EMBL/GenBank/DDBJ whole genome shotgun (WGS) entry which is preliminary data.</text>
</comment>